<name>A0ACB9YXA4_9PEZI</name>
<evidence type="ECO:0000313" key="2">
    <source>
        <dbReference type="Proteomes" id="UP001497700"/>
    </source>
</evidence>
<gene>
    <name evidence="1" type="ORF">F4820DRAFT_349346</name>
</gene>
<accession>A0ACB9YXA4</accession>
<reference evidence="1 2" key="1">
    <citation type="journal article" date="2022" name="New Phytol.">
        <title>Ecological generalism drives hyperdiversity of secondary metabolite gene clusters in xylarialean endophytes.</title>
        <authorList>
            <person name="Franco M.E.E."/>
            <person name="Wisecaver J.H."/>
            <person name="Arnold A.E."/>
            <person name="Ju Y.M."/>
            <person name="Slot J.C."/>
            <person name="Ahrendt S."/>
            <person name="Moore L.P."/>
            <person name="Eastman K.E."/>
            <person name="Scott K."/>
            <person name="Konkel Z."/>
            <person name="Mondo S.J."/>
            <person name="Kuo A."/>
            <person name="Hayes R.D."/>
            <person name="Haridas S."/>
            <person name="Andreopoulos B."/>
            <person name="Riley R."/>
            <person name="LaButti K."/>
            <person name="Pangilinan J."/>
            <person name="Lipzen A."/>
            <person name="Amirebrahimi M."/>
            <person name="Yan J."/>
            <person name="Adam C."/>
            <person name="Keymanesh K."/>
            <person name="Ng V."/>
            <person name="Louie K."/>
            <person name="Northen T."/>
            <person name="Drula E."/>
            <person name="Henrissat B."/>
            <person name="Hsieh H.M."/>
            <person name="Youens-Clark K."/>
            <person name="Lutzoni F."/>
            <person name="Miadlikowska J."/>
            <person name="Eastwood D.C."/>
            <person name="Hamelin R.C."/>
            <person name="Grigoriev I.V."/>
            <person name="U'Ren J.M."/>
        </authorList>
    </citation>
    <scope>NUCLEOTIDE SEQUENCE [LARGE SCALE GENOMIC DNA]</scope>
    <source>
        <strain evidence="1 2">CBS 119005</strain>
    </source>
</reference>
<keyword evidence="2" id="KW-1185">Reference proteome</keyword>
<dbReference type="Proteomes" id="UP001497700">
    <property type="component" value="Unassembled WGS sequence"/>
</dbReference>
<organism evidence="1 2">
    <name type="scientific">Hypoxylon rubiginosum</name>
    <dbReference type="NCBI Taxonomy" id="110542"/>
    <lineage>
        <taxon>Eukaryota</taxon>
        <taxon>Fungi</taxon>
        <taxon>Dikarya</taxon>
        <taxon>Ascomycota</taxon>
        <taxon>Pezizomycotina</taxon>
        <taxon>Sordariomycetes</taxon>
        <taxon>Xylariomycetidae</taxon>
        <taxon>Xylariales</taxon>
        <taxon>Hypoxylaceae</taxon>
        <taxon>Hypoxylon</taxon>
    </lineage>
</organism>
<comment type="caution">
    <text evidence="1">The sequence shown here is derived from an EMBL/GenBank/DDBJ whole genome shotgun (WGS) entry which is preliminary data.</text>
</comment>
<sequence length="130" mass="14187">MVVWCCMVVWLYYVWLHGRKLLRQCAIFCLAVSDGILLVSGSLLPLLPLLPYLTLTLSHCPSPPPALLDLTRPPLPGSPGTGSFFSSPPDPAATFSRVEKIEKTSSTGLVIGPTLPLSSYPRRRCTISYT</sequence>
<protein>
    <submittedName>
        <fullName evidence="1">Uncharacterized protein</fullName>
    </submittedName>
</protein>
<proteinExistence type="predicted"/>
<evidence type="ECO:0000313" key="1">
    <source>
        <dbReference type="EMBL" id="KAI4864055.1"/>
    </source>
</evidence>
<dbReference type="EMBL" id="MU393492">
    <property type="protein sequence ID" value="KAI4864055.1"/>
    <property type="molecule type" value="Genomic_DNA"/>
</dbReference>